<accession>A0A067BU11</accession>
<dbReference type="KEGG" id="spar:SPRG_12233"/>
<dbReference type="VEuPathDB" id="FungiDB:SPRG_12233"/>
<dbReference type="Gene3D" id="3.80.10.10">
    <property type="entry name" value="Ribonuclease Inhibitor"/>
    <property type="match status" value="1"/>
</dbReference>
<reference evidence="1 2" key="1">
    <citation type="journal article" date="2013" name="PLoS Genet.">
        <title>Distinctive expansion of potential virulence genes in the genome of the oomycete fish pathogen Saprolegnia parasitica.</title>
        <authorList>
            <person name="Jiang R.H."/>
            <person name="de Bruijn I."/>
            <person name="Haas B.J."/>
            <person name="Belmonte R."/>
            <person name="Lobach L."/>
            <person name="Christie J."/>
            <person name="van den Ackerveken G."/>
            <person name="Bottin A."/>
            <person name="Bulone V."/>
            <person name="Diaz-Moreno S.M."/>
            <person name="Dumas B."/>
            <person name="Fan L."/>
            <person name="Gaulin E."/>
            <person name="Govers F."/>
            <person name="Grenville-Briggs L.J."/>
            <person name="Horner N.R."/>
            <person name="Levin J.Z."/>
            <person name="Mammella M."/>
            <person name="Meijer H.J."/>
            <person name="Morris P."/>
            <person name="Nusbaum C."/>
            <person name="Oome S."/>
            <person name="Phillips A.J."/>
            <person name="van Rooyen D."/>
            <person name="Rzeszutek E."/>
            <person name="Saraiva M."/>
            <person name="Secombes C.J."/>
            <person name="Seidl M.F."/>
            <person name="Snel B."/>
            <person name="Stassen J.H."/>
            <person name="Sykes S."/>
            <person name="Tripathy S."/>
            <person name="van den Berg H."/>
            <person name="Vega-Arreguin J.C."/>
            <person name="Wawra S."/>
            <person name="Young S.K."/>
            <person name="Zeng Q."/>
            <person name="Dieguez-Uribeondo J."/>
            <person name="Russ C."/>
            <person name="Tyler B.M."/>
            <person name="van West P."/>
        </authorList>
    </citation>
    <scope>NUCLEOTIDE SEQUENCE [LARGE SCALE GENOMIC DNA]</scope>
    <source>
        <strain evidence="1 2">CBS 223.65</strain>
    </source>
</reference>
<protein>
    <submittedName>
        <fullName evidence="1">Uncharacterized protein</fullName>
    </submittedName>
</protein>
<name>A0A067BU11_SAPPC</name>
<gene>
    <name evidence="1" type="ORF">SPRG_12233</name>
</gene>
<dbReference type="GeneID" id="24134210"/>
<organism evidence="1 2">
    <name type="scientific">Saprolegnia parasitica (strain CBS 223.65)</name>
    <dbReference type="NCBI Taxonomy" id="695850"/>
    <lineage>
        <taxon>Eukaryota</taxon>
        <taxon>Sar</taxon>
        <taxon>Stramenopiles</taxon>
        <taxon>Oomycota</taxon>
        <taxon>Saprolegniomycetes</taxon>
        <taxon>Saprolegniales</taxon>
        <taxon>Saprolegniaceae</taxon>
        <taxon>Saprolegnia</taxon>
    </lineage>
</organism>
<keyword evidence="2" id="KW-1185">Reference proteome</keyword>
<proteinExistence type="predicted"/>
<dbReference type="Proteomes" id="UP000030745">
    <property type="component" value="Unassembled WGS sequence"/>
</dbReference>
<dbReference type="AlphaFoldDB" id="A0A067BU11"/>
<sequence>MLSPPSLRRRSRPPSRRARVRTARQIFAFGSPYCGSASSYCLLDSHCAVTDASLSSDCPSPWESSGANTRVPCADRVTAIGDISASARATNDLRLVVRHSELVSTAKMVLPQELTELTLQYASFPQEAAFAWPVALKKLWIEKSGWTQWPANLPASITHLRVLDLNFTALPPQLDNLQHVYEMPRCIAVYQRLSF</sequence>
<dbReference type="EMBL" id="KK583276">
    <property type="protein sequence ID" value="KDO22024.1"/>
    <property type="molecule type" value="Genomic_DNA"/>
</dbReference>
<dbReference type="InterPro" id="IPR032675">
    <property type="entry name" value="LRR_dom_sf"/>
</dbReference>
<evidence type="ECO:0000313" key="2">
    <source>
        <dbReference type="Proteomes" id="UP000030745"/>
    </source>
</evidence>
<dbReference type="RefSeq" id="XP_012207267.1">
    <property type="nucleotide sequence ID" value="XM_012351877.1"/>
</dbReference>
<evidence type="ECO:0000313" key="1">
    <source>
        <dbReference type="EMBL" id="KDO22024.1"/>
    </source>
</evidence>